<feature type="region of interest" description="Disordered" evidence="1">
    <location>
        <begin position="83"/>
        <end position="125"/>
    </location>
</feature>
<evidence type="ECO:0000313" key="2">
    <source>
        <dbReference type="EMBL" id="GLI39124.1"/>
    </source>
</evidence>
<feature type="compositionally biased region" description="Basic and acidic residues" evidence="1">
    <location>
        <begin position="94"/>
        <end position="104"/>
    </location>
</feature>
<dbReference type="RefSeq" id="WP_214185257.1">
    <property type="nucleotide sequence ID" value="NZ_BSDS01000002.1"/>
</dbReference>
<dbReference type="Proteomes" id="UP001144352">
    <property type="component" value="Unassembled WGS sequence"/>
</dbReference>
<name>A0A9W6G1H2_9BACT</name>
<dbReference type="EMBL" id="BSDS01000002">
    <property type="protein sequence ID" value="GLI39124.1"/>
    <property type="molecule type" value="Genomic_DNA"/>
</dbReference>
<dbReference type="AlphaFoldDB" id="A0A9W6G1H2"/>
<keyword evidence="3" id="KW-1185">Reference proteome</keyword>
<comment type="caution">
    <text evidence="2">The sequence shown here is derived from an EMBL/GenBank/DDBJ whole genome shotgun (WGS) entry which is preliminary data.</text>
</comment>
<evidence type="ECO:0000313" key="3">
    <source>
        <dbReference type="Proteomes" id="UP001144352"/>
    </source>
</evidence>
<organism evidence="2 3">
    <name type="scientific">Geobacter hydrogenophilus</name>
    <dbReference type="NCBI Taxonomy" id="40983"/>
    <lineage>
        <taxon>Bacteria</taxon>
        <taxon>Pseudomonadati</taxon>
        <taxon>Thermodesulfobacteriota</taxon>
        <taxon>Desulfuromonadia</taxon>
        <taxon>Geobacterales</taxon>
        <taxon>Geobacteraceae</taxon>
        <taxon>Geobacter</taxon>
    </lineage>
</organism>
<accession>A0A9W6G1H2</accession>
<dbReference type="InterPro" id="IPR036249">
    <property type="entry name" value="Thioredoxin-like_sf"/>
</dbReference>
<sequence>MKTTITICMGSSCFSRGNRINLGLIRSYIDYNGIEAEVNLAGCRCAGECTRGPAIRIDNRLFVGVDRGVLLDLLNQYLGNRKEGAHESSFSGSLRKDRVPEVRHLPPTLSGRDERFQKGRGCCHT</sequence>
<reference evidence="2" key="1">
    <citation type="submission" date="2022-12" db="EMBL/GenBank/DDBJ databases">
        <title>Reference genome sequencing for broad-spectrum identification of bacterial and archaeal isolates by mass spectrometry.</title>
        <authorList>
            <person name="Sekiguchi Y."/>
            <person name="Tourlousse D.M."/>
        </authorList>
    </citation>
    <scope>NUCLEOTIDE SEQUENCE</scope>
    <source>
        <strain evidence="2">H2</strain>
    </source>
</reference>
<dbReference type="CDD" id="cd02980">
    <property type="entry name" value="TRX_Fd_family"/>
    <property type="match status" value="1"/>
</dbReference>
<evidence type="ECO:0008006" key="4">
    <source>
        <dbReference type="Google" id="ProtNLM"/>
    </source>
</evidence>
<dbReference type="Gene3D" id="3.40.30.10">
    <property type="entry name" value="Glutaredoxin"/>
    <property type="match status" value="1"/>
</dbReference>
<protein>
    <recommendedName>
        <fullName evidence="4">(2Fe-2S) ferredoxin domain-containing protein</fullName>
    </recommendedName>
</protein>
<dbReference type="SUPFAM" id="SSF52833">
    <property type="entry name" value="Thioredoxin-like"/>
    <property type="match status" value="1"/>
</dbReference>
<evidence type="ECO:0000256" key="1">
    <source>
        <dbReference type="SAM" id="MobiDB-lite"/>
    </source>
</evidence>
<proteinExistence type="predicted"/>
<gene>
    <name evidence="2" type="ORF">GHYDROH2_26250</name>
</gene>